<dbReference type="EMBL" id="LNFP01000220">
    <property type="protein sequence ID" value="KUF95551.1"/>
    <property type="molecule type" value="Genomic_DNA"/>
</dbReference>
<organism evidence="1 2">
    <name type="scientific">Phytophthora nicotianae</name>
    <name type="common">Potato buckeye rot agent</name>
    <name type="synonym">Phytophthora parasitica</name>
    <dbReference type="NCBI Taxonomy" id="4792"/>
    <lineage>
        <taxon>Eukaryota</taxon>
        <taxon>Sar</taxon>
        <taxon>Stramenopiles</taxon>
        <taxon>Oomycota</taxon>
        <taxon>Peronosporomycetes</taxon>
        <taxon>Peronosporales</taxon>
        <taxon>Peronosporaceae</taxon>
        <taxon>Phytophthora</taxon>
    </lineage>
</organism>
<sequence length="114" mass="13245">MYVYSIDTATVASVLGISERSLGRWHRRFRMTGNVVKNEPMSRTSRWPSNVFNLSDSTICRALRFDLKLSRKVFTKQARECVPREHHEYVARLLPYYSGPGQLVFIDETSMDGR</sequence>
<dbReference type="AlphaFoldDB" id="A0A0W8DGR7"/>
<dbReference type="Proteomes" id="UP000054636">
    <property type="component" value="Unassembled WGS sequence"/>
</dbReference>
<proteinExistence type="predicted"/>
<accession>A0A0W8DGR7</accession>
<protein>
    <submittedName>
        <fullName evidence="1">Uncharacterized protein</fullName>
    </submittedName>
</protein>
<comment type="caution">
    <text evidence="1">The sequence shown here is derived from an EMBL/GenBank/DDBJ whole genome shotgun (WGS) entry which is preliminary data.</text>
</comment>
<evidence type="ECO:0000313" key="2">
    <source>
        <dbReference type="Proteomes" id="UP000054636"/>
    </source>
</evidence>
<gene>
    <name evidence="1" type="ORF">AM588_10009729</name>
</gene>
<name>A0A0W8DGR7_PHYNI</name>
<evidence type="ECO:0000313" key="1">
    <source>
        <dbReference type="EMBL" id="KUF95551.1"/>
    </source>
</evidence>
<reference evidence="1 2" key="1">
    <citation type="submission" date="2015-11" db="EMBL/GenBank/DDBJ databases">
        <title>Genomes and virulence difference between two physiological races of Phytophthora nicotianae.</title>
        <authorList>
            <person name="Liu H."/>
            <person name="Ma X."/>
            <person name="Yu H."/>
            <person name="Fang D."/>
            <person name="Li Y."/>
            <person name="Wang X."/>
            <person name="Wang W."/>
            <person name="Dong Y."/>
            <person name="Xiao B."/>
        </authorList>
    </citation>
    <scope>NUCLEOTIDE SEQUENCE [LARGE SCALE GENOMIC DNA]</scope>
    <source>
        <strain evidence="2">race 1</strain>
    </source>
</reference>